<feature type="chain" id="PRO_5020386068" evidence="1">
    <location>
        <begin position="23"/>
        <end position="92"/>
    </location>
</feature>
<dbReference type="OrthoDB" id="6370421at2"/>
<dbReference type="RefSeq" id="WP_136549229.1">
    <property type="nucleotide sequence ID" value="NZ_CP031093.1"/>
</dbReference>
<evidence type="ECO:0000313" key="3">
    <source>
        <dbReference type="Proteomes" id="UP000298049"/>
    </source>
</evidence>
<protein>
    <submittedName>
        <fullName evidence="2">Uncharacterized protein</fullName>
    </submittedName>
</protein>
<gene>
    <name evidence="2" type="ORF">soil367_11495</name>
</gene>
<keyword evidence="1" id="KW-0732">Signal</keyword>
<feature type="signal peptide" evidence="1">
    <location>
        <begin position="1"/>
        <end position="22"/>
    </location>
</feature>
<evidence type="ECO:0000313" key="2">
    <source>
        <dbReference type="EMBL" id="QCF26512.1"/>
    </source>
</evidence>
<accession>A0A4P7XJH5</accession>
<sequence>MNIIIKATLFTLAIGFGGTAVASPNGGLVDRINDTRSYPNKTVETGTQNGQEQQRMMEKMQELHSKDGSDGEIAQKHCMKLKQEHKDRSVSS</sequence>
<name>A0A4P7XJH5_9ALTE</name>
<proteinExistence type="predicted"/>
<dbReference type="KEGG" id="hmi:soil367_11495"/>
<dbReference type="Proteomes" id="UP000298049">
    <property type="component" value="Chromosome"/>
</dbReference>
<keyword evidence="3" id="KW-1185">Reference proteome</keyword>
<reference evidence="2 3" key="1">
    <citation type="submission" date="2018-07" db="EMBL/GenBank/DDBJ databases">
        <title>Marsedoiliclastica nanhaica gen. nov. sp. nov., a novel marine hydrocarbonoclastic bacterium isolated from an in-situ enriched hydrocarbon-degrading consortium in deep-sea sediment.</title>
        <authorList>
            <person name="Dong C."/>
            <person name="Ma T."/>
            <person name="Liu R."/>
            <person name="Shao Z."/>
        </authorList>
    </citation>
    <scope>NUCLEOTIDE SEQUENCE [LARGE SCALE GENOMIC DNA]</scope>
    <source>
        <strain evidence="3">soil36-7</strain>
    </source>
</reference>
<dbReference type="AlphaFoldDB" id="A0A4P7XJH5"/>
<organism evidence="2 3">
    <name type="scientific">Hydrocarboniclastica marina</name>
    <dbReference type="NCBI Taxonomy" id="2259620"/>
    <lineage>
        <taxon>Bacteria</taxon>
        <taxon>Pseudomonadati</taxon>
        <taxon>Pseudomonadota</taxon>
        <taxon>Gammaproteobacteria</taxon>
        <taxon>Alteromonadales</taxon>
        <taxon>Alteromonadaceae</taxon>
        <taxon>Hydrocarboniclastica</taxon>
    </lineage>
</organism>
<dbReference type="EMBL" id="CP031093">
    <property type="protein sequence ID" value="QCF26512.1"/>
    <property type="molecule type" value="Genomic_DNA"/>
</dbReference>
<evidence type="ECO:0000256" key="1">
    <source>
        <dbReference type="SAM" id="SignalP"/>
    </source>
</evidence>